<dbReference type="RefSeq" id="WP_067056366.1">
    <property type="nucleotide sequence ID" value="NZ_MXAO01000048.1"/>
</dbReference>
<dbReference type="Pfam" id="PF05489">
    <property type="entry name" value="Phage_tail_X"/>
    <property type="match status" value="1"/>
</dbReference>
<reference evidence="1 2" key="1">
    <citation type="submission" date="2018-06" db="EMBL/GenBank/DDBJ databases">
        <authorList>
            <consortium name="Pathogen Informatics"/>
            <person name="Doyle S."/>
        </authorList>
    </citation>
    <scope>NUCLEOTIDE SEQUENCE [LARGE SCALE GENOMIC DNA]</scope>
    <source>
        <strain evidence="1 2">NCTC11091</strain>
    </source>
</reference>
<gene>
    <name evidence="1" type="ORF">NCTC11091_00835</name>
</gene>
<dbReference type="EMBL" id="UGQA01000001">
    <property type="protein sequence ID" value="STY95050.1"/>
    <property type="molecule type" value="Genomic_DNA"/>
</dbReference>
<protein>
    <submittedName>
        <fullName evidence="1">Phage Tail Protein X</fullName>
    </submittedName>
</protein>
<accession>A0A378Q2M0</accession>
<name>A0A378Q2M0_9GAMM</name>
<dbReference type="InterPro" id="IPR008861">
    <property type="entry name" value="GpX-like"/>
</dbReference>
<sequence>MSILRTTQAQQFDTLDRIAYRFFGSESGRYLPELVELNPDHAPHALLPMRATVVLPFTAAVGSVQPQIKIWD</sequence>
<evidence type="ECO:0000313" key="2">
    <source>
        <dbReference type="Proteomes" id="UP000255193"/>
    </source>
</evidence>
<dbReference type="Proteomes" id="UP000255193">
    <property type="component" value="Unassembled WGS sequence"/>
</dbReference>
<organism evidence="1 2">
    <name type="scientific">Faucicola atlantae</name>
    <dbReference type="NCBI Taxonomy" id="34059"/>
    <lineage>
        <taxon>Bacteria</taxon>
        <taxon>Pseudomonadati</taxon>
        <taxon>Pseudomonadota</taxon>
        <taxon>Gammaproteobacteria</taxon>
        <taxon>Moraxellales</taxon>
        <taxon>Moraxellaceae</taxon>
        <taxon>Faucicola</taxon>
    </lineage>
</organism>
<dbReference type="CDD" id="cd00118">
    <property type="entry name" value="LysM"/>
    <property type="match status" value="1"/>
</dbReference>
<proteinExistence type="predicted"/>
<evidence type="ECO:0000313" key="1">
    <source>
        <dbReference type="EMBL" id="STY95050.1"/>
    </source>
</evidence>
<dbReference type="AlphaFoldDB" id="A0A378Q2M0"/>
<dbReference type="InterPro" id="IPR018392">
    <property type="entry name" value="LysM"/>
</dbReference>